<proteinExistence type="predicted"/>
<gene>
    <name evidence="1" type="ORF">PsorP6_017108</name>
</gene>
<dbReference type="EMBL" id="CM047581">
    <property type="protein sequence ID" value="KAI9916697.1"/>
    <property type="molecule type" value="Genomic_DNA"/>
</dbReference>
<name>A0ACC0WDQ7_9STRA</name>
<organism evidence="1 2">
    <name type="scientific">Peronosclerospora sorghi</name>
    <dbReference type="NCBI Taxonomy" id="230839"/>
    <lineage>
        <taxon>Eukaryota</taxon>
        <taxon>Sar</taxon>
        <taxon>Stramenopiles</taxon>
        <taxon>Oomycota</taxon>
        <taxon>Peronosporomycetes</taxon>
        <taxon>Peronosporales</taxon>
        <taxon>Peronosporaceae</taxon>
        <taxon>Peronosclerospora</taxon>
    </lineage>
</organism>
<accession>A0ACC0WDQ7</accession>
<protein>
    <submittedName>
        <fullName evidence="1">Uncharacterized protein</fullName>
    </submittedName>
</protein>
<sequence>MKMAAMDFIHERTRYLADEYVEVLEQAIKDYELMLCQIKVEVGAKILEEMISESKEHIDAP</sequence>
<keyword evidence="2" id="KW-1185">Reference proteome</keyword>
<dbReference type="Proteomes" id="UP001163321">
    <property type="component" value="Chromosome 2"/>
</dbReference>
<evidence type="ECO:0000313" key="1">
    <source>
        <dbReference type="EMBL" id="KAI9916697.1"/>
    </source>
</evidence>
<evidence type="ECO:0000313" key="2">
    <source>
        <dbReference type="Proteomes" id="UP001163321"/>
    </source>
</evidence>
<comment type="caution">
    <text evidence="1">The sequence shown here is derived from an EMBL/GenBank/DDBJ whole genome shotgun (WGS) entry which is preliminary data.</text>
</comment>
<reference evidence="1 2" key="1">
    <citation type="journal article" date="2022" name="bioRxiv">
        <title>The genome of the oomycete Peronosclerospora sorghi, a cosmopolitan pathogen of maize and sorghum, is inflated with dispersed pseudogenes.</title>
        <authorList>
            <person name="Fletcher K."/>
            <person name="Martin F."/>
            <person name="Isakeit T."/>
            <person name="Cavanaugh K."/>
            <person name="Magill C."/>
            <person name="Michelmore R."/>
        </authorList>
    </citation>
    <scope>NUCLEOTIDE SEQUENCE [LARGE SCALE GENOMIC DNA]</scope>
    <source>
        <strain evidence="1">P6</strain>
    </source>
</reference>